<feature type="transmembrane region" description="Helical" evidence="1">
    <location>
        <begin position="59"/>
        <end position="80"/>
    </location>
</feature>
<keyword evidence="1" id="KW-1133">Transmembrane helix</keyword>
<name>A0A5C6AJL2_9BACT</name>
<proteinExistence type="predicted"/>
<keyword evidence="1" id="KW-0812">Transmembrane</keyword>
<reference evidence="2 3" key="1">
    <citation type="submission" date="2019-02" db="EMBL/GenBank/DDBJ databases">
        <title>Deep-cultivation of Planctomycetes and their phenomic and genomic characterization uncovers novel biology.</title>
        <authorList>
            <person name="Wiegand S."/>
            <person name="Jogler M."/>
            <person name="Boedeker C."/>
            <person name="Pinto D."/>
            <person name="Vollmers J."/>
            <person name="Rivas-Marin E."/>
            <person name="Kohn T."/>
            <person name="Peeters S.H."/>
            <person name="Heuer A."/>
            <person name="Rast P."/>
            <person name="Oberbeckmann S."/>
            <person name="Bunk B."/>
            <person name="Jeske O."/>
            <person name="Meyerdierks A."/>
            <person name="Storesund J.E."/>
            <person name="Kallscheuer N."/>
            <person name="Luecker S."/>
            <person name="Lage O.M."/>
            <person name="Pohl T."/>
            <person name="Merkel B.J."/>
            <person name="Hornburger P."/>
            <person name="Mueller R.-W."/>
            <person name="Bruemmer F."/>
            <person name="Labrenz M."/>
            <person name="Spormann A.M."/>
            <person name="Op Den Camp H."/>
            <person name="Overmann J."/>
            <person name="Amann R."/>
            <person name="Jetten M.S.M."/>
            <person name="Mascher T."/>
            <person name="Medema M.H."/>
            <person name="Devos D.P."/>
            <person name="Kaster A.-K."/>
            <person name="Ovreas L."/>
            <person name="Rohde M."/>
            <person name="Galperin M.Y."/>
            <person name="Jogler C."/>
        </authorList>
    </citation>
    <scope>NUCLEOTIDE SEQUENCE [LARGE SCALE GENOMIC DNA]</scope>
    <source>
        <strain evidence="2 3">Pla108</strain>
    </source>
</reference>
<protein>
    <submittedName>
        <fullName evidence="2">Uncharacterized protein</fullName>
    </submittedName>
</protein>
<keyword evidence="3" id="KW-1185">Reference proteome</keyword>
<evidence type="ECO:0000256" key="1">
    <source>
        <dbReference type="SAM" id="Phobius"/>
    </source>
</evidence>
<feature type="transmembrane region" description="Helical" evidence="1">
    <location>
        <begin position="101"/>
        <end position="124"/>
    </location>
</feature>
<dbReference type="AlphaFoldDB" id="A0A5C6AJL2"/>
<organism evidence="2 3">
    <name type="scientific">Botrimarina colliarenosi</name>
    <dbReference type="NCBI Taxonomy" id="2528001"/>
    <lineage>
        <taxon>Bacteria</taxon>
        <taxon>Pseudomonadati</taxon>
        <taxon>Planctomycetota</taxon>
        <taxon>Planctomycetia</taxon>
        <taxon>Pirellulales</taxon>
        <taxon>Lacipirellulaceae</taxon>
        <taxon>Botrimarina</taxon>
    </lineage>
</organism>
<sequence length="190" mass="21796">MDYDDPPSDAPPKLRRQRRSWWEWNLITLAASLFVLLWLRELISISPSRLWELLATIFFIWWLAPAVVLHGWPWPLAYFMEFRVEDGLPNRVTRRFRASRACRLMACVMLVGAVVNGGYVLWALAESGMFRRGFSQSLSSPRFYSFMASSLWSVVQSIGFAVGLGTLAAIVDSMERQAVERGRPPQDQKP</sequence>
<comment type="caution">
    <text evidence="2">The sequence shown here is derived from an EMBL/GenBank/DDBJ whole genome shotgun (WGS) entry which is preliminary data.</text>
</comment>
<dbReference type="Proteomes" id="UP000317421">
    <property type="component" value="Unassembled WGS sequence"/>
</dbReference>
<dbReference type="EMBL" id="SJPR01000001">
    <property type="protein sequence ID" value="TWT99580.1"/>
    <property type="molecule type" value="Genomic_DNA"/>
</dbReference>
<evidence type="ECO:0000313" key="2">
    <source>
        <dbReference type="EMBL" id="TWT99580.1"/>
    </source>
</evidence>
<evidence type="ECO:0000313" key="3">
    <source>
        <dbReference type="Proteomes" id="UP000317421"/>
    </source>
</evidence>
<dbReference type="RefSeq" id="WP_146442534.1">
    <property type="nucleotide sequence ID" value="NZ_SJPR01000001.1"/>
</dbReference>
<gene>
    <name evidence="2" type="ORF">Pla108_05230</name>
</gene>
<feature type="transmembrane region" description="Helical" evidence="1">
    <location>
        <begin position="21"/>
        <end position="39"/>
    </location>
</feature>
<dbReference type="OrthoDB" id="292654at2"/>
<keyword evidence="1" id="KW-0472">Membrane</keyword>
<feature type="transmembrane region" description="Helical" evidence="1">
    <location>
        <begin position="144"/>
        <end position="171"/>
    </location>
</feature>
<accession>A0A5C6AJL2</accession>